<accession>A0A0S4J334</accession>
<dbReference type="EMBL" id="CYKH01001182">
    <property type="protein sequence ID" value="CUG85701.1"/>
    <property type="molecule type" value="Genomic_DNA"/>
</dbReference>
<dbReference type="AlphaFoldDB" id="A0A0S4J334"/>
<gene>
    <name evidence="1" type="ORF">BSAL_90475</name>
</gene>
<organism evidence="1 2">
    <name type="scientific">Bodo saltans</name>
    <name type="common">Flagellated protozoan</name>
    <dbReference type="NCBI Taxonomy" id="75058"/>
    <lineage>
        <taxon>Eukaryota</taxon>
        <taxon>Discoba</taxon>
        <taxon>Euglenozoa</taxon>
        <taxon>Kinetoplastea</taxon>
        <taxon>Metakinetoplastina</taxon>
        <taxon>Eubodonida</taxon>
        <taxon>Bodonidae</taxon>
        <taxon>Bodo</taxon>
    </lineage>
</organism>
<name>A0A0S4J334_BODSA</name>
<feature type="non-terminal residue" evidence="1">
    <location>
        <position position="1"/>
    </location>
</feature>
<dbReference type="VEuPathDB" id="TriTrypDB:BSAL_90475"/>
<evidence type="ECO:0000313" key="1">
    <source>
        <dbReference type="EMBL" id="CUG85701.1"/>
    </source>
</evidence>
<proteinExistence type="predicted"/>
<sequence>RAWTPHRRIALLKVLKPSTAANSSTSSSAFHSPGRSYLHSARFERLLLERGILSVSPTLPLFERMWHVNSAELIVTTWGSTYTSTLNLLFERDQPVPPDSAANNVGRHNHNASRPLRILVMVHPSYCSEVTSVFRVSEKLLCGARRVPTPGRPLLSRRVKYRTARKSGEPADYYGGSDFCVQYVFTHSLEFVGSRKLDFRCD</sequence>
<protein>
    <submittedName>
        <fullName evidence="1">Uncharacterized protein</fullName>
    </submittedName>
</protein>
<keyword evidence="2" id="KW-1185">Reference proteome</keyword>
<evidence type="ECO:0000313" key="2">
    <source>
        <dbReference type="Proteomes" id="UP000051952"/>
    </source>
</evidence>
<dbReference type="Proteomes" id="UP000051952">
    <property type="component" value="Unassembled WGS sequence"/>
</dbReference>
<reference evidence="2" key="1">
    <citation type="submission" date="2015-09" db="EMBL/GenBank/DDBJ databases">
        <authorList>
            <consortium name="Pathogen Informatics"/>
        </authorList>
    </citation>
    <scope>NUCLEOTIDE SEQUENCE [LARGE SCALE GENOMIC DNA]</scope>
    <source>
        <strain evidence="2">Lake Konstanz</strain>
    </source>
</reference>